<keyword evidence="6 19" id="KW-0732">Signal</keyword>
<dbReference type="EMBL" id="PSQE01000006">
    <property type="protein sequence ID" value="RHN51966.1"/>
    <property type="molecule type" value="Genomic_DNA"/>
</dbReference>
<evidence type="ECO:0000259" key="21">
    <source>
        <dbReference type="PROSITE" id="PS51473"/>
    </source>
</evidence>
<reference evidence="22 25" key="1">
    <citation type="journal article" date="2011" name="Nature">
        <title>The Medicago genome provides insight into the evolution of rhizobial symbioses.</title>
        <authorList>
            <person name="Young N.D."/>
            <person name="Debelle F."/>
            <person name="Oldroyd G.E."/>
            <person name="Geurts R."/>
            <person name="Cannon S.B."/>
            <person name="Udvardi M.K."/>
            <person name="Benedito V.A."/>
            <person name="Mayer K.F."/>
            <person name="Gouzy J."/>
            <person name="Schoof H."/>
            <person name="Van de Peer Y."/>
            <person name="Proost S."/>
            <person name="Cook D.R."/>
            <person name="Meyers B.C."/>
            <person name="Spannagl M."/>
            <person name="Cheung F."/>
            <person name="De Mita S."/>
            <person name="Krishnakumar V."/>
            <person name="Gundlach H."/>
            <person name="Zhou S."/>
            <person name="Mudge J."/>
            <person name="Bharti A.K."/>
            <person name="Murray J.D."/>
            <person name="Naoumkina M.A."/>
            <person name="Rosen B."/>
            <person name="Silverstein K.A."/>
            <person name="Tang H."/>
            <person name="Rombauts S."/>
            <person name="Zhao P.X."/>
            <person name="Zhou P."/>
            <person name="Barbe V."/>
            <person name="Bardou P."/>
            <person name="Bechner M."/>
            <person name="Bellec A."/>
            <person name="Berger A."/>
            <person name="Berges H."/>
            <person name="Bidwell S."/>
            <person name="Bisseling T."/>
            <person name="Choisne N."/>
            <person name="Couloux A."/>
            <person name="Denny R."/>
            <person name="Deshpande S."/>
            <person name="Dai X."/>
            <person name="Doyle J.J."/>
            <person name="Dudez A.M."/>
            <person name="Farmer A.D."/>
            <person name="Fouteau S."/>
            <person name="Franken C."/>
            <person name="Gibelin C."/>
            <person name="Gish J."/>
            <person name="Goldstein S."/>
            <person name="Gonzalez A.J."/>
            <person name="Green P.J."/>
            <person name="Hallab A."/>
            <person name="Hartog M."/>
            <person name="Hua A."/>
            <person name="Humphray S.J."/>
            <person name="Jeong D.H."/>
            <person name="Jing Y."/>
            <person name="Jocker A."/>
            <person name="Kenton S.M."/>
            <person name="Kim D.J."/>
            <person name="Klee K."/>
            <person name="Lai H."/>
            <person name="Lang C."/>
            <person name="Lin S."/>
            <person name="Macmil S.L."/>
            <person name="Magdelenat G."/>
            <person name="Matthews L."/>
            <person name="McCorrison J."/>
            <person name="Monaghan E.L."/>
            <person name="Mun J.H."/>
            <person name="Najar F.Z."/>
            <person name="Nicholson C."/>
            <person name="Noirot C."/>
            <person name="O'Bleness M."/>
            <person name="Paule C.R."/>
            <person name="Poulain J."/>
            <person name="Prion F."/>
            <person name="Qin B."/>
            <person name="Qu C."/>
            <person name="Retzel E.F."/>
            <person name="Riddle C."/>
            <person name="Sallet E."/>
            <person name="Samain S."/>
            <person name="Samson N."/>
            <person name="Sanders I."/>
            <person name="Saurat O."/>
            <person name="Scarpelli C."/>
            <person name="Schiex T."/>
            <person name="Segurens B."/>
            <person name="Severin A.J."/>
            <person name="Sherrier D.J."/>
            <person name="Shi R."/>
            <person name="Sims S."/>
            <person name="Singer S.R."/>
            <person name="Sinharoy S."/>
            <person name="Sterck L."/>
            <person name="Viollet A."/>
            <person name="Wang B.B."/>
            <person name="Wang K."/>
            <person name="Wang M."/>
            <person name="Wang X."/>
            <person name="Warfsmann J."/>
            <person name="Weissenbach J."/>
            <person name="White D.D."/>
            <person name="White J.D."/>
            <person name="Wiley G.B."/>
            <person name="Wincker P."/>
            <person name="Xing Y."/>
            <person name="Yang L."/>
            <person name="Yao Z."/>
            <person name="Ying F."/>
            <person name="Zhai J."/>
            <person name="Zhou L."/>
            <person name="Zuber A."/>
            <person name="Denarie J."/>
            <person name="Dixon R.A."/>
            <person name="May G.D."/>
            <person name="Schwartz D.C."/>
            <person name="Rogers J."/>
            <person name="Quetier F."/>
            <person name="Town C.D."/>
            <person name="Roe B.A."/>
        </authorList>
    </citation>
    <scope>NUCLEOTIDE SEQUENCE [LARGE SCALE GENOMIC DNA]</scope>
    <source>
        <strain evidence="22">A17</strain>
        <strain evidence="24 25">cv. Jemalong A17</strain>
    </source>
</reference>
<dbReference type="OrthoDB" id="1429918at2759"/>
<reference evidence="22 25" key="2">
    <citation type="journal article" date="2014" name="BMC Genomics">
        <title>An improved genome release (version Mt4.0) for the model legume Medicago truncatula.</title>
        <authorList>
            <person name="Tang H."/>
            <person name="Krishnakumar V."/>
            <person name="Bidwell S."/>
            <person name="Rosen B."/>
            <person name="Chan A."/>
            <person name="Zhou S."/>
            <person name="Gentzbittel L."/>
            <person name="Childs K.L."/>
            <person name="Yandell M."/>
            <person name="Gundlach H."/>
            <person name="Mayer K.F."/>
            <person name="Schwartz D.C."/>
            <person name="Town C.D."/>
        </authorList>
    </citation>
    <scope>GENOME REANNOTATION</scope>
    <source>
        <strain evidence="22">A17</strain>
        <strain evidence="24 25">cv. Jemalong A17</strain>
    </source>
</reference>
<evidence type="ECO:0000256" key="13">
    <source>
        <dbReference type="ARBA" id="ARBA00023170"/>
    </source>
</evidence>
<dbReference type="EnsemblPlants" id="AES75756">
    <property type="protein sequence ID" value="AES75756"/>
    <property type="gene ID" value="MTR_6g057750"/>
</dbReference>
<evidence type="ECO:0000259" key="20">
    <source>
        <dbReference type="PROSITE" id="PS50011"/>
    </source>
</evidence>
<name>G7KMF3_MEDTR</name>
<dbReference type="EMBL" id="CM001222">
    <property type="protein sequence ID" value="AES75756.1"/>
    <property type="molecule type" value="Genomic_DNA"/>
</dbReference>
<protein>
    <submittedName>
        <fullName evidence="22">Cysteine-rich receptor-kinase-like protein</fullName>
    </submittedName>
</protein>
<dbReference type="FunFam" id="3.30.200.20:FF:000727">
    <property type="entry name" value="Cysteine-rich RLK (RECEPTOR-like protein kinase) 23"/>
    <property type="match status" value="1"/>
</dbReference>
<dbReference type="InterPro" id="IPR038408">
    <property type="entry name" value="GNK2_sf"/>
</dbReference>
<evidence type="ECO:0000256" key="19">
    <source>
        <dbReference type="SAM" id="SignalP"/>
    </source>
</evidence>
<evidence type="ECO:0000313" key="22">
    <source>
        <dbReference type="EMBL" id="AES75756.1"/>
    </source>
</evidence>
<dbReference type="SMART" id="SM00220">
    <property type="entry name" value="S_TKc"/>
    <property type="match status" value="1"/>
</dbReference>
<evidence type="ECO:0000256" key="1">
    <source>
        <dbReference type="ARBA" id="ARBA00004167"/>
    </source>
</evidence>
<keyword evidence="14" id="KW-0325">Glycoprotein</keyword>
<dbReference type="InterPro" id="IPR017441">
    <property type="entry name" value="Protein_kinase_ATP_BS"/>
</dbReference>
<feature type="binding site" evidence="17">
    <location>
        <position position="616"/>
    </location>
    <ligand>
        <name>ATP</name>
        <dbReference type="ChEBI" id="CHEBI:30616"/>
    </ligand>
</feature>
<keyword evidence="5 18" id="KW-0812">Transmembrane</keyword>
<evidence type="ECO:0000256" key="18">
    <source>
        <dbReference type="SAM" id="Phobius"/>
    </source>
</evidence>
<evidence type="ECO:0000256" key="16">
    <source>
        <dbReference type="ARBA" id="ARBA00047951"/>
    </source>
</evidence>
<gene>
    <name evidence="24" type="primary">11445478</name>
    <name evidence="22" type="ordered locus">MTR_6g057750</name>
    <name evidence="23" type="ORF">MtrunA17_Chr6g0475111</name>
</gene>
<dbReference type="Gene3D" id="1.10.510.10">
    <property type="entry name" value="Transferase(Phosphotransferase) domain 1"/>
    <property type="match status" value="1"/>
</dbReference>
<evidence type="ECO:0000256" key="17">
    <source>
        <dbReference type="PROSITE-ProRule" id="PRU10141"/>
    </source>
</evidence>
<reference evidence="23" key="5">
    <citation type="journal article" date="2018" name="Nat. Plants">
        <title>Whole-genome landscape of Medicago truncatula symbiotic genes.</title>
        <authorList>
            <person name="Pecrix Y."/>
            <person name="Gamas P."/>
            <person name="Carrere S."/>
        </authorList>
    </citation>
    <scope>NUCLEOTIDE SEQUENCE</scope>
    <source>
        <tissue evidence="23">Leaves</tissue>
    </source>
</reference>
<dbReference type="FunFam" id="3.30.430.20:FF:000013">
    <property type="entry name" value="Cysteine-rich RLK (RECEPTOR-like protein kinase) 23"/>
    <property type="match status" value="1"/>
</dbReference>
<dbReference type="InterPro" id="IPR000719">
    <property type="entry name" value="Prot_kinase_dom"/>
</dbReference>
<dbReference type="KEGG" id="mtr:11445478"/>
<feature type="chain" id="PRO_5014573724" evidence="19">
    <location>
        <begin position="29"/>
        <end position="914"/>
    </location>
</feature>
<dbReference type="GO" id="GO:0007165">
    <property type="term" value="P:signal transduction"/>
    <property type="evidence" value="ECO:0000318"/>
    <property type="project" value="GO_Central"/>
</dbReference>
<feature type="domain" description="Gnk2-homologous" evidence="21">
    <location>
        <begin position="32"/>
        <end position="139"/>
    </location>
</feature>
<evidence type="ECO:0000256" key="9">
    <source>
        <dbReference type="ARBA" id="ARBA00022777"/>
    </source>
</evidence>
<dbReference type="HOGENOM" id="CLU_000288_35_1_1"/>
<dbReference type="PROSITE" id="PS51473">
    <property type="entry name" value="GNK2"/>
    <property type="match status" value="4"/>
</dbReference>
<dbReference type="Proteomes" id="UP000265566">
    <property type="component" value="Chromosome 6"/>
</dbReference>
<keyword evidence="8 17" id="KW-0547">Nucleotide-binding</keyword>
<evidence type="ECO:0000256" key="2">
    <source>
        <dbReference type="ARBA" id="ARBA00022527"/>
    </source>
</evidence>
<dbReference type="Gene3D" id="3.30.430.20">
    <property type="entry name" value="Gnk2 domain, C-X8-C-X2-C motif"/>
    <property type="match status" value="4"/>
</dbReference>
<dbReference type="PROSITE" id="PS00108">
    <property type="entry name" value="PROTEIN_KINASE_ST"/>
    <property type="match status" value="1"/>
</dbReference>
<feature type="domain" description="Gnk2-homologous" evidence="21">
    <location>
        <begin position="394"/>
        <end position="500"/>
    </location>
</feature>
<dbReference type="PaxDb" id="3880-AES75756"/>
<reference evidence="24" key="3">
    <citation type="submission" date="2015-04" db="UniProtKB">
        <authorList>
            <consortium name="EnsemblPlants"/>
        </authorList>
    </citation>
    <scope>IDENTIFICATION</scope>
    <source>
        <strain evidence="24">cv. Jemalong A17</strain>
    </source>
</reference>
<dbReference type="GO" id="GO:0005524">
    <property type="term" value="F:ATP binding"/>
    <property type="evidence" value="ECO:0007669"/>
    <property type="project" value="UniProtKB-UniRule"/>
</dbReference>
<dbReference type="Pfam" id="PF01657">
    <property type="entry name" value="Stress-antifung"/>
    <property type="match status" value="4"/>
</dbReference>
<dbReference type="SUPFAM" id="SSF56112">
    <property type="entry name" value="Protein kinase-like (PK-like)"/>
    <property type="match status" value="1"/>
</dbReference>
<reference evidence="26" key="4">
    <citation type="journal article" date="2018" name="Nat. Plants">
        <title>Whole-genome landscape of Medicago truncatula symbiotic genes.</title>
        <authorList>
            <person name="Pecrix Y."/>
            <person name="Staton S.E."/>
            <person name="Sallet E."/>
            <person name="Lelandais-Briere C."/>
            <person name="Moreau S."/>
            <person name="Carrere S."/>
            <person name="Blein T."/>
            <person name="Jardinaud M.F."/>
            <person name="Latrasse D."/>
            <person name="Zouine M."/>
            <person name="Zahm M."/>
            <person name="Kreplak J."/>
            <person name="Mayjonade B."/>
            <person name="Satge C."/>
            <person name="Perez M."/>
            <person name="Cauet S."/>
            <person name="Marande W."/>
            <person name="Chantry-Darmon C."/>
            <person name="Lopez-Roques C."/>
            <person name="Bouchez O."/>
            <person name="Berard A."/>
            <person name="Debelle F."/>
            <person name="Munos S."/>
            <person name="Bendahmane A."/>
            <person name="Berges H."/>
            <person name="Niebel A."/>
            <person name="Buitink J."/>
            <person name="Frugier F."/>
            <person name="Benhamed M."/>
            <person name="Crespi M."/>
            <person name="Gouzy J."/>
            <person name="Gamas P."/>
        </authorList>
    </citation>
    <scope>NUCLEOTIDE SEQUENCE [LARGE SCALE GENOMIC DNA]</scope>
    <source>
        <strain evidence="26">cv. Jemalong A17</strain>
    </source>
</reference>
<dbReference type="InterPro" id="IPR008271">
    <property type="entry name" value="Ser/Thr_kinase_AS"/>
</dbReference>
<keyword evidence="25" id="KW-1185">Reference proteome</keyword>
<dbReference type="InterPro" id="IPR011009">
    <property type="entry name" value="Kinase-like_dom_sf"/>
</dbReference>
<evidence type="ECO:0000256" key="15">
    <source>
        <dbReference type="ARBA" id="ARBA00047558"/>
    </source>
</evidence>
<dbReference type="Gramene" id="rna36551">
    <property type="protein sequence ID" value="RHN51966.1"/>
    <property type="gene ID" value="gene36551"/>
</dbReference>
<keyword evidence="4 23" id="KW-0808">Transferase</keyword>
<keyword evidence="3" id="KW-0597">Phosphoprotein</keyword>
<comment type="catalytic activity">
    <reaction evidence="15">
        <text>L-seryl-[protein] + ATP = O-phospho-L-seryl-[protein] + ADP + H(+)</text>
        <dbReference type="Rhea" id="RHEA:17989"/>
        <dbReference type="Rhea" id="RHEA-COMP:9863"/>
        <dbReference type="Rhea" id="RHEA-COMP:11604"/>
        <dbReference type="ChEBI" id="CHEBI:15378"/>
        <dbReference type="ChEBI" id="CHEBI:29999"/>
        <dbReference type="ChEBI" id="CHEBI:30616"/>
        <dbReference type="ChEBI" id="CHEBI:83421"/>
        <dbReference type="ChEBI" id="CHEBI:456216"/>
    </reaction>
</comment>
<organism evidence="22 25">
    <name type="scientific">Medicago truncatula</name>
    <name type="common">Barrel medic</name>
    <name type="synonym">Medicago tribuloides</name>
    <dbReference type="NCBI Taxonomy" id="3880"/>
    <lineage>
        <taxon>Eukaryota</taxon>
        <taxon>Viridiplantae</taxon>
        <taxon>Streptophyta</taxon>
        <taxon>Embryophyta</taxon>
        <taxon>Tracheophyta</taxon>
        <taxon>Spermatophyta</taxon>
        <taxon>Magnoliopsida</taxon>
        <taxon>eudicotyledons</taxon>
        <taxon>Gunneridae</taxon>
        <taxon>Pentapetalae</taxon>
        <taxon>rosids</taxon>
        <taxon>fabids</taxon>
        <taxon>Fabales</taxon>
        <taxon>Fabaceae</taxon>
        <taxon>Papilionoideae</taxon>
        <taxon>50 kb inversion clade</taxon>
        <taxon>NPAAA clade</taxon>
        <taxon>Hologalegina</taxon>
        <taxon>IRL clade</taxon>
        <taxon>Trifolieae</taxon>
        <taxon>Medicago</taxon>
    </lineage>
</organism>
<evidence type="ECO:0000313" key="26">
    <source>
        <dbReference type="Proteomes" id="UP000265566"/>
    </source>
</evidence>
<keyword evidence="10 17" id="KW-0067">ATP-binding</keyword>
<feature type="transmembrane region" description="Helical" evidence="18">
    <location>
        <begin position="527"/>
        <end position="548"/>
    </location>
</feature>
<comment type="catalytic activity">
    <reaction evidence="16">
        <text>L-threonyl-[protein] + ATP = O-phospho-L-threonyl-[protein] + ADP + H(+)</text>
        <dbReference type="Rhea" id="RHEA:46608"/>
        <dbReference type="Rhea" id="RHEA-COMP:11060"/>
        <dbReference type="Rhea" id="RHEA-COMP:11605"/>
        <dbReference type="ChEBI" id="CHEBI:15378"/>
        <dbReference type="ChEBI" id="CHEBI:30013"/>
        <dbReference type="ChEBI" id="CHEBI:30616"/>
        <dbReference type="ChEBI" id="CHEBI:61977"/>
        <dbReference type="ChEBI" id="CHEBI:456216"/>
    </reaction>
</comment>
<proteinExistence type="predicted"/>
<dbReference type="FunFam" id="3.30.430.20:FF:000012">
    <property type="entry name" value="Cysteine-rich receptor-like protein kinase 25"/>
    <property type="match status" value="2"/>
</dbReference>
<dbReference type="GO" id="GO:0005886">
    <property type="term" value="C:plasma membrane"/>
    <property type="evidence" value="ECO:0000318"/>
    <property type="project" value="GO_Central"/>
</dbReference>
<accession>G7KMF3</accession>
<dbReference type="InterPro" id="IPR002902">
    <property type="entry name" value="GNK2"/>
</dbReference>
<keyword evidence="2" id="KW-0723">Serine/threonine-protein kinase</keyword>
<feature type="domain" description="Gnk2-homologous" evidence="21">
    <location>
        <begin position="285"/>
        <end position="384"/>
    </location>
</feature>
<keyword evidence="9" id="KW-0418">Kinase</keyword>
<sequence length="914" mass="104042">MANLANFHKIHYLFTLIIFLTFFTSTNSWDDPFFLYQYCSSNRTSAYTSFQFDLTTLLSSLSSKATKNTNTQFYNTTFIGNNPSDTIYGMFLCRDDVPSQLCQQCILNATQRLSLQCSLSKEGIVWYNECMVWYSTTFIFSTVARTTPTFNLLNTDKVANPKSFMSLLFSTMNKTADEAAFGDKKFASNAITISKFQTLYCLVQCTPNLSPHECRSCLSGLIEELPVCCEGRVGGRVLNPSCNIRYEFYPFYISSNGSSNPSSQQIILPQTKNLDADSTISEHPFYLSHNCSSNKTFTFSNTFKKHLTTLFSYMSSNATKSLFHKAEVENTTFGLFMCRGDVPFSLCEQCVKNATQRISKECNIFQEGIIWYTQCMIRYSNWNFFSIVDKTHVYYEMNITSDSSPNKERNLFNFVISTTLSNVAIVAGDSDERFGTKSLKVNDLQTLYTLGQCTQDLSSDDCKGCLGDVIGNRIPWPYLGSVGGRVLYPSCNLRFELFQFYRDNETVPKPIIKRYSSGKRRKLPQTITVIVVVTFIPVILLFVGCYLLKRRARKSFRTILRENFGHESAILEPLQFELAVIEEATNNFSSENFIGKGGFGEVYKGILSDGRQIAVKRLSRTSTQGAKEFKNEVLLIAKLQHRNLVTFIGFCLEEQEKILIYEYVPNKGLDQFLFDFQRAKFLSWSQRYSIIRGIAQGILYLHEHSRLKVIHRDLKPSNILLDENMIPKISDFGLARIVELNQDKGSTNRIVGTLGYMSPEYAMLGQFSEKSDVYSFGVMVLEIITGKKNIRSYESHVGDGLLSYVWKQWRDEIPLSILDPNIKGRYSEIEVIKCIQIGLLCVQQFPDARPTIVSIVSYLTNDFIELPTPQESAIVFHRQMDAKEIPQDSSSSRSINTSTPLTINDFSITEVLPR</sequence>
<dbReference type="GO" id="GO:0042742">
    <property type="term" value="P:defense response to bacterium"/>
    <property type="evidence" value="ECO:0000318"/>
    <property type="project" value="GO_Central"/>
</dbReference>
<dbReference type="AlphaFoldDB" id="G7KMF3"/>
<dbReference type="Pfam" id="PF00069">
    <property type="entry name" value="Pkinase"/>
    <property type="match status" value="1"/>
</dbReference>
<evidence type="ECO:0000256" key="6">
    <source>
        <dbReference type="ARBA" id="ARBA00022729"/>
    </source>
</evidence>
<keyword evidence="12 18" id="KW-0472">Membrane</keyword>
<dbReference type="Proteomes" id="UP000002051">
    <property type="component" value="Chromosome 6"/>
</dbReference>
<evidence type="ECO:0000256" key="14">
    <source>
        <dbReference type="ARBA" id="ARBA00023180"/>
    </source>
</evidence>
<keyword evidence="7" id="KW-0677">Repeat</keyword>
<dbReference type="PANTHER" id="PTHR27002:SF402">
    <property type="entry name" value="CYSTEINE-RICH RECEPTOR-KINASE-LIKE PROTEIN"/>
    <property type="match status" value="1"/>
</dbReference>
<evidence type="ECO:0000256" key="10">
    <source>
        <dbReference type="ARBA" id="ARBA00022840"/>
    </source>
</evidence>
<evidence type="ECO:0000256" key="5">
    <source>
        <dbReference type="ARBA" id="ARBA00022692"/>
    </source>
</evidence>
<comment type="subcellular location">
    <subcellularLocation>
        <location evidence="1">Membrane</location>
        <topology evidence="1">Single-pass membrane protein</topology>
    </subcellularLocation>
</comment>
<dbReference type="FunFam" id="1.10.510.10:FF:000129">
    <property type="entry name" value="cysteine-rich receptor-like protein kinase 10"/>
    <property type="match status" value="1"/>
</dbReference>
<evidence type="ECO:0000256" key="11">
    <source>
        <dbReference type="ARBA" id="ARBA00022989"/>
    </source>
</evidence>
<dbReference type="eggNOG" id="KOG1187">
    <property type="taxonomic scope" value="Eukaryota"/>
</dbReference>
<evidence type="ECO:0000256" key="3">
    <source>
        <dbReference type="ARBA" id="ARBA00022553"/>
    </source>
</evidence>
<evidence type="ECO:0000256" key="7">
    <source>
        <dbReference type="ARBA" id="ARBA00022737"/>
    </source>
</evidence>
<feature type="domain" description="Protein kinase" evidence="20">
    <location>
        <begin position="588"/>
        <end position="864"/>
    </location>
</feature>
<dbReference type="GO" id="GO:0004674">
    <property type="term" value="F:protein serine/threonine kinase activity"/>
    <property type="evidence" value="ECO:0000318"/>
    <property type="project" value="GO_Central"/>
</dbReference>
<dbReference type="PROSITE" id="PS00107">
    <property type="entry name" value="PROTEIN_KINASE_ATP"/>
    <property type="match status" value="1"/>
</dbReference>
<evidence type="ECO:0000313" key="23">
    <source>
        <dbReference type="EMBL" id="RHN51966.1"/>
    </source>
</evidence>
<evidence type="ECO:0000256" key="8">
    <source>
        <dbReference type="ARBA" id="ARBA00022741"/>
    </source>
</evidence>
<dbReference type="PROSITE" id="PS50011">
    <property type="entry name" value="PROTEIN_KINASE_DOM"/>
    <property type="match status" value="1"/>
</dbReference>
<dbReference type="Gene3D" id="3.30.200.20">
    <property type="entry name" value="Phosphorylase Kinase, domain 1"/>
    <property type="match status" value="1"/>
</dbReference>
<evidence type="ECO:0000256" key="12">
    <source>
        <dbReference type="ARBA" id="ARBA00023136"/>
    </source>
</evidence>
<feature type="domain" description="Gnk2-homologous" evidence="21">
    <location>
        <begin position="146"/>
        <end position="251"/>
    </location>
</feature>
<dbReference type="CDD" id="cd14066">
    <property type="entry name" value="STKc_IRAK"/>
    <property type="match status" value="1"/>
</dbReference>
<dbReference type="OMA" id="NFGHESA"/>
<evidence type="ECO:0000256" key="4">
    <source>
        <dbReference type="ARBA" id="ARBA00022679"/>
    </source>
</evidence>
<dbReference type="CDD" id="cd23509">
    <property type="entry name" value="Gnk2-like"/>
    <property type="match status" value="4"/>
</dbReference>
<evidence type="ECO:0000313" key="24">
    <source>
        <dbReference type="EnsemblPlants" id="AES75756"/>
    </source>
</evidence>
<keyword evidence="13 22" id="KW-0675">Receptor</keyword>
<keyword evidence="11 18" id="KW-1133">Transmembrane helix</keyword>
<dbReference type="PANTHER" id="PTHR27002">
    <property type="entry name" value="RECEPTOR-LIKE SERINE/THREONINE-PROTEIN KINASE SD1-8"/>
    <property type="match status" value="1"/>
</dbReference>
<evidence type="ECO:0000313" key="25">
    <source>
        <dbReference type="Proteomes" id="UP000002051"/>
    </source>
</evidence>
<dbReference type="GO" id="GO:0009626">
    <property type="term" value="P:plant-type hypersensitive response"/>
    <property type="evidence" value="ECO:0000318"/>
    <property type="project" value="GO_Central"/>
</dbReference>
<feature type="signal peptide" evidence="19">
    <location>
        <begin position="1"/>
        <end position="28"/>
    </location>
</feature>